<dbReference type="KEGG" id="rpla:A4Z71_01000"/>
<dbReference type="AlphaFoldDB" id="A0A1D9DXU5"/>
<name>A0A1D9DXU5_9MICO</name>
<dbReference type="Gene3D" id="3.30.565.10">
    <property type="entry name" value="Histidine kinase-like ATPase, C-terminal domain"/>
    <property type="match status" value="1"/>
</dbReference>
<evidence type="ECO:0000256" key="1">
    <source>
        <dbReference type="SAM" id="Phobius"/>
    </source>
</evidence>
<gene>
    <name evidence="2" type="ORF">A4Z71_01000</name>
</gene>
<evidence type="ECO:0008006" key="4">
    <source>
        <dbReference type="Google" id="ProtNLM"/>
    </source>
</evidence>
<keyword evidence="1" id="KW-1133">Transmembrane helix</keyword>
<keyword evidence="3" id="KW-1185">Reference proteome</keyword>
<feature type="transmembrane region" description="Helical" evidence="1">
    <location>
        <begin position="256"/>
        <end position="277"/>
    </location>
</feature>
<feature type="transmembrane region" description="Helical" evidence="1">
    <location>
        <begin position="58"/>
        <end position="79"/>
    </location>
</feature>
<dbReference type="InterPro" id="IPR036890">
    <property type="entry name" value="HATPase_C_sf"/>
</dbReference>
<keyword evidence="1" id="KW-0472">Membrane</keyword>
<dbReference type="EMBL" id="CP015208">
    <property type="protein sequence ID" value="AOY55619.1"/>
    <property type="molecule type" value="Genomic_DNA"/>
</dbReference>
<dbReference type="STRING" id="535712.A4Z71_01000"/>
<dbReference type="Proteomes" id="UP000243784">
    <property type="component" value="Chromosome"/>
</dbReference>
<sequence length="586" mass="64358">MNQQVRAATPKSSLREAITNAAGPVALSNQVLLLFAIPSYASIFLYNLQRSNGTIFDWFIIGSVAYLTTIGVLLIFRATVLGTDFRPSKPFVMISALVTAGTARAISVLIIGGWLGVVPASDALFRLFSGPFFVLGAIATIAIYYASVRRNEETLAQLRREKAVLDELRGSVRERIRLQREQLVSQVERAIAPVIERFEKERNAKQSIEILRASVDEVVRPLSHAIAKPGAFPTETGTLDAVLEKVEKERQRLPKLVNVGDMLVPLFILFTMTTAGIGPLFEITPGREALAVITFTVGGWTSLKSIQALARKIWAPVWLAAVWVLVISFVVAVIIEALLIFVARSSFEQVQLWQVFSLISLGSVTSMFMQVPRTLRFASEQQLRAVVQDLEILNSELRQQVWHNQRRIASILHGSVQAAIYAGAMKIAEQAVLDPTLITKIRRDVDAAINRLHTETESTDVVEVIGQMSAVWHGVCDVRLAEYSKRAATALAGNSVAASCTIEVVREAVNNAIKHGGAKQLSIYIRLESEKLVRLVIENDGAPALDDAVAGFGSQVLDEITHQWSLKSENGLTYLVAMIPVSKISR</sequence>
<evidence type="ECO:0000313" key="3">
    <source>
        <dbReference type="Proteomes" id="UP000243784"/>
    </source>
</evidence>
<keyword evidence="1" id="KW-0812">Transmembrane</keyword>
<feature type="transmembrane region" description="Helical" evidence="1">
    <location>
        <begin position="21"/>
        <end position="46"/>
    </location>
</feature>
<reference evidence="2 3" key="1">
    <citation type="journal article" date="2016" name="Biochim. Biophys. Acta">
        <title>Photochemical characterization of actinorhodopsin and its functional existence in the natural host.</title>
        <authorList>
            <person name="Nakamura S."/>
            <person name="Kikukawa T."/>
            <person name="Tamogami J."/>
            <person name="Kamiya M."/>
            <person name="Aizawa T."/>
            <person name="Hahn M.W."/>
            <person name="Ihara K."/>
            <person name="Kamo N."/>
            <person name="Demura M."/>
        </authorList>
    </citation>
    <scope>NUCLEOTIDE SEQUENCE [LARGE SCALE GENOMIC DNA]</scope>
    <source>
        <strain evidence="2 3">MWH-Dar1</strain>
    </source>
</reference>
<organism evidence="2 3">
    <name type="scientific">Candidatus Rhodoluna planktonica</name>
    <dbReference type="NCBI Taxonomy" id="535712"/>
    <lineage>
        <taxon>Bacteria</taxon>
        <taxon>Bacillati</taxon>
        <taxon>Actinomycetota</taxon>
        <taxon>Actinomycetes</taxon>
        <taxon>Micrococcales</taxon>
        <taxon>Microbacteriaceae</taxon>
        <taxon>Luna cluster</taxon>
        <taxon>Luna-1 subcluster</taxon>
        <taxon>Rhodoluna</taxon>
    </lineage>
</organism>
<dbReference type="OrthoDB" id="5096315at2"/>
<feature type="transmembrane region" description="Helical" evidence="1">
    <location>
        <begin position="350"/>
        <end position="369"/>
    </location>
</feature>
<dbReference type="RefSeq" id="WP_070954133.1">
    <property type="nucleotide sequence ID" value="NZ_CP015208.1"/>
</dbReference>
<protein>
    <recommendedName>
        <fullName evidence="4">Signal transduction histidine kinase subgroup 3 dimerisation and phosphoacceptor domain-containing protein</fullName>
    </recommendedName>
</protein>
<feature type="transmembrane region" description="Helical" evidence="1">
    <location>
        <begin position="318"/>
        <end position="344"/>
    </location>
</feature>
<feature type="transmembrane region" description="Helical" evidence="1">
    <location>
        <begin position="91"/>
        <end position="117"/>
    </location>
</feature>
<feature type="transmembrane region" description="Helical" evidence="1">
    <location>
        <begin position="123"/>
        <end position="146"/>
    </location>
</feature>
<proteinExistence type="predicted"/>
<evidence type="ECO:0000313" key="2">
    <source>
        <dbReference type="EMBL" id="AOY55619.1"/>
    </source>
</evidence>
<accession>A0A1D9DXU5</accession>